<dbReference type="GO" id="GO:0016020">
    <property type="term" value="C:membrane"/>
    <property type="evidence" value="ECO:0007669"/>
    <property type="project" value="InterPro"/>
</dbReference>
<keyword evidence="7" id="KW-1185">Reference proteome</keyword>
<evidence type="ECO:0000259" key="4">
    <source>
        <dbReference type="PROSITE" id="PS50885"/>
    </source>
</evidence>
<feature type="domain" description="GGDEF" evidence="5">
    <location>
        <begin position="410"/>
        <end position="543"/>
    </location>
</feature>
<dbReference type="SUPFAM" id="SSF55073">
    <property type="entry name" value="Nucleotide cyclase"/>
    <property type="match status" value="1"/>
</dbReference>
<dbReference type="InterPro" id="IPR000160">
    <property type="entry name" value="GGDEF_dom"/>
</dbReference>
<dbReference type="NCBIfam" id="TIGR00254">
    <property type="entry name" value="GGDEF"/>
    <property type="match status" value="1"/>
</dbReference>
<dbReference type="CDD" id="cd00130">
    <property type="entry name" value="PAS"/>
    <property type="match status" value="1"/>
</dbReference>
<dbReference type="PROSITE" id="PS50885">
    <property type="entry name" value="HAMP"/>
    <property type="match status" value="1"/>
</dbReference>
<dbReference type="SUPFAM" id="SSF55785">
    <property type="entry name" value="PYP-like sensor domain (PAS domain)"/>
    <property type="match status" value="1"/>
</dbReference>
<dbReference type="SUPFAM" id="SSF158472">
    <property type="entry name" value="HAMP domain-like"/>
    <property type="match status" value="1"/>
</dbReference>
<name>A0A401K0I3_9PROT</name>
<dbReference type="Gene3D" id="3.30.70.270">
    <property type="match status" value="1"/>
</dbReference>
<dbReference type="Pfam" id="PF00672">
    <property type="entry name" value="HAMP"/>
    <property type="match status" value="1"/>
</dbReference>
<evidence type="ECO:0000259" key="5">
    <source>
        <dbReference type="PROSITE" id="PS50887"/>
    </source>
</evidence>
<feature type="domain" description="EAL" evidence="3">
    <location>
        <begin position="554"/>
        <end position="806"/>
    </location>
</feature>
<dbReference type="SMART" id="SM00052">
    <property type="entry name" value="EAL"/>
    <property type="match status" value="1"/>
</dbReference>
<evidence type="ECO:0000259" key="2">
    <source>
        <dbReference type="PROSITE" id="PS50113"/>
    </source>
</evidence>
<evidence type="ECO:0000256" key="1">
    <source>
        <dbReference type="SAM" id="Phobius"/>
    </source>
</evidence>
<gene>
    <name evidence="6" type="ORF">SFMTTN_3451</name>
</gene>
<dbReference type="Proteomes" id="UP000286806">
    <property type="component" value="Unassembled WGS sequence"/>
</dbReference>
<organism evidence="6 7">
    <name type="scientific">Sulfuriferula multivorans</name>
    <dbReference type="NCBI Taxonomy" id="1559896"/>
    <lineage>
        <taxon>Bacteria</taxon>
        <taxon>Pseudomonadati</taxon>
        <taxon>Pseudomonadota</taxon>
        <taxon>Betaproteobacteria</taxon>
        <taxon>Nitrosomonadales</taxon>
        <taxon>Sulfuricellaceae</taxon>
        <taxon>Sulfuriferula</taxon>
    </lineage>
</organism>
<dbReference type="OrthoDB" id="9813903at2"/>
<reference evidence="6 7" key="1">
    <citation type="journal article" date="2019" name="Front. Microbiol.">
        <title>Genomes of Neutrophilic Sulfur-Oxidizing Chemolithoautotrophs Representing 9 Proteobacterial Species From 8 Genera.</title>
        <authorList>
            <person name="Watanabe T."/>
            <person name="Kojima H."/>
            <person name="Umezawa K."/>
            <person name="Hori C."/>
            <person name="Takasuka T.E."/>
            <person name="Kato Y."/>
            <person name="Fukui M."/>
        </authorList>
    </citation>
    <scope>NUCLEOTIDE SEQUENCE [LARGE SCALE GENOMIC DNA]</scope>
    <source>
        <strain evidence="6 7">TTN</strain>
    </source>
</reference>
<evidence type="ECO:0000259" key="3">
    <source>
        <dbReference type="PROSITE" id="PS50883"/>
    </source>
</evidence>
<dbReference type="Pfam" id="PF00563">
    <property type="entry name" value="EAL"/>
    <property type="match status" value="1"/>
</dbReference>
<dbReference type="SMART" id="SM00304">
    <property type="entry name" value="HAMP"/>
    <property type="match status" value="1"/>
</dbReference>
<dbReference type="Pfam" id="PF08448">
    <property type="entry name" value="PAS_4"/>
    <property type="match status" value="1"/>
</dbReference>
<proteinExistence type="predicted"/>
<dbReference type="CDD" id="cd01948">
    <property type="entry name" value="EAL"/>
    <property type="match status" value="1"/>
</dbReference>
<comment type="caution">
    <text evidence="6">The sequence shown here is derived from an EMBL/GenBank/DDBJ whole genome shotgun (WGS) entry which is preliminary data.</text>
</comment>
<dbReference type="SMART" id="SM00267">
    <property type="entry name" value="GGDEF"/>
    <property type="match status" value="1"/>
</dbReference>
<dbReference type="PROSITE" id="PS50113">
    <property type="entry name" value="PAC"/>
    <property type="match status" value="1"/>
</dbReference>
<feature type="domain" description="PAC" evidence="2">
    <location>
        <begin position="328"/>
        <end position="378"/>
    </location>
</feature>
<dbReference type="InterPro" id="IPR003660">
    <property type="entry name" value="HAMP_dom"/>
</dbReference>
<dbReference type="CDD" id="cd01949">
    <property type="entry name" value="GGDEF"/>
    <property type="match status" value="1"/>
</dbReference>
<feature type="transmembrane region" description="Helical" evidence="1">
    <location>
        <begin position="159"/>
        <end position="181"/>
    </location>
</feature>
<dbReference type="FunFam" id="3.30.70.270:FF:000001">
    <property type="entry name" value="Diguanylate cyclase domain protein"/>
    <property type="match status" value="1"/>
</dbReference>
<keyword evidence="1" id="KW-0472">Membrane</keyword>
<dbReference type="AlphaFoldDB" id="A0A401K0I3"/>
<dbReference type="InterPro" id="IPR000014">
    <property type="entry name" value="PAS"/>
</dbReference>
<protein>
    <submittedName>
        <fullName evidence="6">Diguanylate cyclase/phosphodiesterase (GGDEF &amp; EAL domains) with PAS/PAC sensor(S)</fullName>
    </submittedName>
</protein>
<dbReference type="GO" id="GO:0007165">
    <property type="term" value="P:signal transduction"/>
    <property type="evidence" value="ECO:0007669"/>
    <property type="project" value="InterPro"/>
</dbReference>
<dbReference type="InterPro" id="IPR000700">
    <property type="entry name" value="PAS-assoc_C"/>
</dbReference>
<keyword evidence="1" id="KW-1133">Transmembrane helix</keyword>
<dbReference type="PROSITE" id="PS50883">
    <property type="entry name" value="EAL"/>
    <property type="match status" value="1"/>
</dbReference>
<dbReference type="InterPro" id="IPR035965">
    <property type="entry name" value="PAS-like_dom_sf"/>
</dbReference>
<evidence type="ECO:0000313" key="7">
    <source>
        <dbReference type="Proteomes" id="UP000286806"/>
    </source>
</evidence>
<dbReference type="InterPro" id="IPR043128">
    <property type="entry name" value="Rev_trsase/Diguanyl_cyclase"/>
</dbReference>
<sequence length="807" mass="90409">MNRHLSYPLWVKLFLTTMLLQFTLLGLLALTNLRETQQSLLENAELRIQELRLPLNAALSTALFQRDVAGLQELLNSMHQEKGLSYLVVTDAQGKQLAAAGLDSGILPKQDQGFADAGSDRVYNTAMPITLGSARYGTLYFGVSTDFLTSAQARMKYKIIVIGGIALIASFLLLIVLSLWLTRHLRRLAEASKTIAAGNLNIHLPVTSHDEVGQLNQAFNAMAASLRSRIEALQQAESIQRRYLAETRVEKARLLALLSAMNMGILFVTINNRVAYTNPAFTQIWMIRNTDNLVGREIADVLNDSGCVLARPDHFSRHIMGVMSTHESSESLEIEMTDGRVITQLSYPVREQDGRIIGRILIFEDVTRERQTAEQLIYLAERDSLTGLYNRRRFEDELWRMVGDITRHGNSGSLLFFDLDEFKYINDTFGHRAGDSMLIRVAGAVGALIRSNEVFCRLGGDEFAILMPDASEADAQSLAERVVRAVAQIPFRFEGKNLRLTCSLGIAAYPQQAESAEQLVAHADAAMYQAKEAGKNAWRSYRADLDTSREMIQRMSWNERIGRALEEDRFVLHFQGIYHTQSGVLAHLEVLLRMRDETDTEQLIMPGHFIPLAEKNGQILQIDRWVLKQSIALLQAKPDIPALAVNISGRSLDDPGLALFISDELLSAQVEPHRLMIEITETSALSDLQEAQRFIQALRHTGCIICLDDFGTGFASFAYLKHIKADILKIDGLFIRDIIFERDNKVFVKAIVDVARGLGKTTVAEFVESREIYAVLKEMGVDMVQGYYLDIPSGGHWQTKLSKPHQA</sequence>
<dbReference type="Gene3D" id="3.20.20.450">
    <property type="entry name" value="EAL domain"/>
    <property type="match status" value="1"/>
</dbReference>
<dbReference type="InterPro" id="IPR052155">
    <property type="entry name" value="Biofilm_reg_signaling"/>
</dbReference>
<evidence type="ECO:0000313" key="6">
    <source>
        <dbReference type="EMBL" id="GCB02334.1"/>
    </source>
</evidence>
<dbReference type="GO" id="GO:0003824">
    <property type="term" value="F:catalytic activity"/>
    <property type="evidence" value="ECO:0007669"/>
    <property type="project" value="UniProtKB-ARBA"/>
</dbReference>
<dbReference type="Gene3D" id="6.10.340.10">
    <property type="match status" value="1"/>
</dbReference>
<keyword evidence="1" id="KW-0812">Transmembrane</keyword>
<dbReference type="Gene3D" id="3.30.450.20">
    <property type="entry name" value="PAS domain"/>
    <property type="match status" value="1"/>
</dbReference>
<dbReference type="RefSeq" id="WP_124706364.1">
    <property type="nucleotide sequence ID" value="NZ_BGOW01000050.1"/>
</dbReference>
<dbReference type="PANTHER" id="PTHR44757:SF4">
    <property type="entry name" value="DIGUANYLATE CYCLASE DGCE-RELATED"/>
    <property type="match status" value="1"/>
</dbReference>
<dbReference type="EMBL" id="BGOW01000050">
    <property type="protein sequence ID" value="GCB02334.1"/>
    <property type="molecule type" value="Genomic_DNA"/>
</dbReference>
<accession>A0A401K0I3</accession>
<dbReference type="InterPro" id="IPR029787">
    <property type="entry name" value="Nucleotide_cyclase"/>
</dbReference>
<dbReference type="PANTHER" id="PTHR44757">
    <property type="entry name" value="DIGUANYLATE CYCLASE DGCP"/>
    <property type="match status" value="1"/>
</dbReference>
<dbReference type="Pfam" id="PF00990">
    <property type="entry name" value="GGDEF"/>
    <property type="match status" value="1"/>
</dbReference>
<dbReference type="CDD" id="cd06225">
    <property type="entry name" value="HAMP"/>
    <property type="match status" value="1"/>
</dbReference>
<feature type="domain" description="HAMP" evidence="4">
    <location>
        <begin position="179"/>
        <end position="231"/>
    </location>
</feature>
<dbReference type="InterPro" id="IPR013656">
    <property type="entry name" value="PAS_4"/>
</dbReference>
<dbReference type="SUPFAM" id="SSF141868">
    <property type="entry name" value="EAL domain-like"/>
    <property type="match status" value="1"/>
</dbReference>
<dbReference type="PROSITE" id="PS50887">
    <property type="entry name" value="GGDEF"/>
    <property type="match status" value="1"/>
</dbReference>
<dbReference type="InterPro" id="IPR001633">
    <property type="entry name" value="EAL_dom"/>
</dbReference>
<dbReference type="InterPro" id="IPR035919">
    <property type="entry name" value="EAL_sf"/>
</dbReference>